<dbReference type="PANTHER" id="PTHR30329">
    <property type="entry name" value="STATOR ELEMENT OF FLAGELLAR MOTOR COMPLEX"/>
    <property type="match status" value="1"/>
</dbReference>
<feature type="domain" description="OmpA-like" evidence="6">
    <location>
        <begin position="185"/>
        <end position="302"/>
    </location>
</feature>
<dbReference type="InterPro" id="IPR006664">
    <property type="entry name" value="OMP_bac"/>
</dbReference>
<dbReference type="CDD" id="cd07185">
    <property type="entry name" value="OmpA_C-like"/>
    <property type="match status" value="1"/>
</dbReference>
<evidence type="ECO:0000256" key="2">
    <source>
        <dbReference type="ARBA" id="ARBA00023136"/>
    </source>
</evidence>
<evidence type="ECO:0000256" key="3">
    <source>
        <dbReference type="PROSITE-ProRule" id="PRU00473"/>
    </source>
</evidence>
<dbReference type="InterPro" id="IPR006665">
    <property type="entry name" value="OmpA-like"/>
</dbReference>
<dbReference type="InterPro" id="IPR025511">
    <property type="entry name" value="DUF4398"/>
</dbReference>
<keyword evidence="5" id="KW-0732">Signal</keyword>
<dbReference type="PRINTS" id="PR01021">
    <property type="entry name" value="OMPADOMAIN"/>
</dbReference>
<dbReference type="PANTHER" id="PTHR30329:SF20">
    <property type="entry name" value="EXPORTED PROTEIN"/>
    <property type="match status" value="1"/>
</dbReference>
<keyword evidence="2 3" id="KW-0472">Membrane</keyword>
<feature type="compositionally biased region" description="Basic and acidic residues" evidence="4">
    <location>
        <begin position="130"/>
        <end position="167"/>
    </location>
</feature>
<dbReference type="GO" id="GO:0009279">
    <property type="term" value="C:cell outer membrane"/>
    <property type="evidence" value="ECO:0007669"/>
    <property type="project" value="UniProtKB-SubCell"/>
</dbReference>
<comment type="caution">
    <text evidence="7">The sequence shown here is derived from an EMBL/GenBank/DDBJ whole genome shotgun (WGS) entry which is preliminary data.</text>
</comment>
<dbReference type="InterPro" id="IPR050330">
    <property type="entry name" value="Bact_OuterMem_StrucFunc"/>
</dbReference>
<organism evidence="7 8">
    <name type="scientific">Natronogracilivirga saccharolytica</name>
    <dbReference type="NCBI Taxonomy" id="2812953"/>
    <lineage>
        <taxon>Bacteria</taxon>
        <taxon>Pseudomonadati</taxon>
        <taxon>Balneolota</taxon>
        <taxon>Balneolia</taxon>
        <taxon>Balneolales</taxon>
        <taxon>Cyclonatronaceae</taxon>
        <taxon>Natronogracilivirga</taxon>
    </lineage>
</organism>
<dbReference type="RefSeq" id="WP_210512649.1">
    <property type="nucleotide sequence ID" value="NZ_JAFIDN010000009.1"/>
</dbReference>
<keyword evidence="8" id="KW-1185">Reference proteome</keyword>
<feature type="chain" id="PRO_5035184751" evidence="5">
    <location>
        <begin position="23"/>
        <end position="308"/>
    </location>
</feature>
<accession>A0A8J7RLS1</accession>
<dbReference type="Pfam" id="PF00691">
    <property type="entry name" value="OmpA"/>
    <property type="match status" value="1"/>
</dbReference>
<dbReference type="SUPFAM" id="SSF103088">
    <property type="entry name" value="OmpA-like"/>
    <property type="match status" value="1"/>
</dbReference>
<dbReference type="Pfam" id="PF14346">
    <property type="entry name" value="DUF4398"/>
    <property type="match status" value="1"/>
</dbReference>
<dbReference type="PRINTS" id="PR01023">
    <property type="entry name" value="NAFLGMOTY"/>
</dbReference>
<dbReference type="PROSITE" id="PS01068">
    <property type="entry name" value="OMPA_1"/>
    <property type="match status" value="1"/>
</dbReference>
<dbReference type="Proteomes" id="UP000673975">
    <property type="component" value="Unassembled WGS sequence"/>
</dbReference>
<dbReference type="EMBL" id="JAFIDN010000009">
    <property type="protein sequence ID" value="MBP3193215.1"/>
    <property type="molecule type" value="Genomic_DNA"/>
</dbReference>
<evidence type="ECO:0000256" key="1">
    <source>
        <dbReference type="ARBA" id="ARBA00004442"/>
    </source>
</evidence>
<reference evidence="7" key="1">
    <citation type="submission" date="2021-02" db="EMBL/GenBank/DDBJ databases">
        <title>Natronogracilivirga saccharolytica gen. nov. sp. nov. a new anaerobic, haloalkiliphilic carbohydrate-fermenting bacterium from soda lake and proposing of Cyclonatronumiaceae fam. nov. in the phylum Balneolaeota.</title>
        <authorList>
            <person name="Zhilina T.N."/>
            <person name="Sorokin D.Y."/>
            <person name="Zavarzina D.G."/>
            <person name="Toshchakov S.V."/>
            <person name="Kublanov I.V."/>
        </authorList>
    </citation>
    <scope>NUCLEOTIDE SEQUENCE</scope>
    <source>
        <strain evidence="7">Z-1702</strain>
    </source>
</reference>
<evidence type="ECO:0000256" key="4">
    <source>
        <dbReference type="SAM" id="MobiDB-lite"/>
    </source>
</evidence>
<dbReference type="PROSITE" id="PS51257">
    <property type="entry name" value="PROKAR_LIPOPROTEIN"/>
    <property type="match status" value="1"/>
</dbReference>
<evidence type="ECO:0000313" key="8">
    <source>
        <dbReference type="Proteomes" id="UP000673975"/>
    </source>
</evidence>
<name>A0A8J7RLS1_9BACT</name>
<dbReference type="PROSITE" id="PS51123">
    <property type="entry name" value="OMPA_2"/>
    <property type="match status" value="1"/>
</dbReference>
<evidence type="ECO:0000259" key="6">
    <source>
        <dbReference type="PROSITE" id="PS51123"/>
    </source>
</evidence>
<protein>
    <submittedName>
        <fullName evidence="7">OmpA family protein</fullName>
    </submittedName>
</protein>
<dbReference type="InterPro" id="IPR006690">
    <property type="entry name" value="OMPA-like_CS"/>
</dbReference>
<proteinExistence type="predicted"/>
<evidence type="ECO:0000256" key="5">
    <source>
        <dbReference type="SAM" id="SignalP"/>
    </source>
</evidence>
<dbReference type="Gene3D" id="3.30.1330.60">
    <property type="entry name" value="OmpA-like domain"/>
    <property type="match status" value="1"/>
</dbReference>
<feature type="signal peptide" evidence="5">
    <location>
        <begin position="1"/>
        <end position="22"/>
    </location>
</feature>
<feature type="region of interest" description="Disordered" evidence="4">
    <location>
        <begin position="127"/>
        <end position="167"/>
    </location>
</feature>
<gene>
    <name evidence="7" type="ORF">NATSA_11110</name>
</gene>
<evidence type="ECO:0000313" key="7">
    <source>
        <dbReference type="EMBL" id="MBP3193215.1"/>
    </source>
</evidence>
<sequence>MKYNYYPFYLVLPLFLFFASCGGPPAQNPILEDASTAYEAAEQDEDIVRFAPVALKEAEETLEMSRRLWEAKADKVDVEHHAYLAKQRTLIARETAMLNAAENEIGRAETERQQVLLEVRRSEAMNAEARAGRAEEEMRRERTSSEERALRATEEMQRERASSEEARKRAEKLATRVEELEALQTERGLVLTLGDVTFDFNKATLKSGGLRTIRNLGNFLEEYPERNILVEGHTDSIGSDEYNLGLSERRANAVRQALIGLGVSGQRIRIQGVGKMQPVASNATEIGRQQNRRVEVIISDENGVISER</sequence>
<dbReference type="AlphaFoldDB" id="A0A8J7RLS1"/>
<dbReference type="InterPro" id="IPR036737">
    <property type="entry name" value="OmpA-like_sf"/>
</dbReference>
<comment type="subcellular location">
    <subcellularLocation>
        <location evidence="1">Cell outer membrane</location>
    </subcellularLocation>
</comment>